<gene>
    <name evidence="1" type="ORF">FTOL_11601</name>
</gene>
<reference evidence="1" key="1">
    <citation type="submission" date="2018-03" db="EMBL/GenBank/DDBJ databases">
        <authorList>
            <person name="Guldener U."/>
        </authorList>
    </citation>
    <scope>NUCLEOTIDE SEQUENCE</scope>
</reference>
<comment type="caution">
    <text evidence="1">The sequence shown here is derived from an EMBL/GenBank/DDBJ whole genome shotgun (WGS) entry which is preliminary data.</text>
</comment>
<evidence type="ECO:0000313" key="1">
    <source>
        <dbReference type="EMBL" id="SPJ85818.1"/>
    </source>
</evidence>
<proteinExistence type="predicted"/>
<name>A0AAE8MIE4_9HYPO</name>
<accession>A0AAE8MIE4</accession>
<organism evidence="1 2">
    <name type="scientific">Fusarium torulosum</name>
    <dbReference type="NCBI Taxonomy" id="33205"/>
    <lineage>
        <taxon>Eukaryota</taxon>
        <taxon>Fungi</taxon>
        <taxon>Dikarya</taxon>
        <taxon>Ascomycota</taxon>
        <taxon>Pezizomycotina</taxon>
        <taxon>Sordariomycetes</taxon>
        <taxon>Hypocreomycetidae</taxon>
        <taxon>Hypocreales</taxon>
        <taxon>Nectriaceae</taxon>
        <taxon>Fusarium</taxon>
    </lineage>
</organism>
<evidence type="ECO:0000313" key="2">
    <source>
        <dbReference type="Proteomes" id="UP001187734"/>
    </source>
</evidence>
<protein>
    <submittedName>
        <fullName evidence="1">Uncharacterized protein</fullName>
    </submittedName>
</protein>
<dbReference type="Proteomes" id="UP001187734">
    <property type="component" value="Unassembled WGS sequence"/>
</dbReference>
<keyword evidence="2" id="KW-1185">Reference proteome</keyword>
<sequence>MIYVYDSISS</sequence>
<dbReference type="EMBL" id="ONZP01000500">
    <property type="protein sequence ID" value="SPJ85818.1"/>
    <property type="molecule type" value="Genomic_DNA"/>
</dbReference>